<evidence type="ECO:0008006" key="3">
    <source>
        <dbReference type="Google" id="ProtNLM"/>
    </source>
</evidence>
<evidence type="ECO:0000313" key="1">
    <source>
        <dbReference type="EMBL" id="KAK5997651.1"/>
    </source>
</evidence>
<comment type="caution">
    <text evidence="1">The sequence shown here is derived from an EMBL/GenBank/DDBJ whole genome shotgun (WGS) entry which is preliminary data.</text>
</comment>
<proteinExistence type="predicted"/>
<dbReference type="SUPFAM" id="SSF54197">
    <property type="entry name" value="HIT-like"/>
    <property type="match status" value="1"/>
</dbReference>
<evidence type="ECO:0000313" key="2">
    <source>
        <dbReference type="Proteomes" id="UP001338125"/>
    </source>
</evidence>
<dbReference type="EMBL" id="JAVFKD010000001">
    <property type="protein sequence ID" value="KAK5997651.1"/>
    <property type="molecule type" value="Genomic_DNA"/>
</dbReference>
<reference evidence="1 2" key="1">
    <citation type="submission" date="2024-01" db="EMBL/GenBank/DDBJ databases">
        <title>Complete genome of Cladobotryum mycophilum ATHUM6906.</title>
        <authorList>
            <person name="Christinaki A.C."/>
            <person name="Myridakis A.I."/>
            <person name="Kouvelis V.N."/>
        </authorList>
    </citation>
    <scope>NUCLEOTIDE SEQUENCE [LARGE SCALE GENOMIC DNA]</scope>
    <source>
        <strain evidence="1 2">ATHUM6906</strain>
    </source>
</reference>
<protein>
    <recommendedName>
        <fullName evidence="3">HIT domain-containing protein</fullName>
    </recommendedName>
</protein>
<organism evidence="1 2">
    <name type="scientific">Cladobotryum mycophilum</name>
    <dbReference type="NCBI Taxonomy" id="491253"/>
    <lineage>
        <taxon>Eukaryota</taxon>
        <taxon>Fungi</taxon>
        <taxon>Dikarya</taxon>
        <taxon>Ascomycota</taxon>
        <taxon>Pezizomycotina</taxon>
        <taxon>Sordariomycetes</taxon>
        <taxon>Hypocreomycetidae</taxon>
        <taxon>Hypocreales</taxon>
        <taxon>Hypocreaceae</taxon>
        <taxon>Cladobotryum</taxon>
    </lineage>
</organism>
<dbReference type="Proteomes" id="UP001338125">
    <property type="component" value="Unassembled WGS sequence"/>
</dbReference>
<gene>
    <name evidence="1" type="ORF">PT974_00006</name>
</gene>
<dbReference type="Gene3D" id="3.30.428.10">
    <property type="entry name" value="HIT-like"/>
    <property type="match status" value="1"/>
</dbReference>
<name>A0ABR0T109_9HYPO</name>
<dbReference type="InterPro" id="IPR036265">
    <property type="entry name" value="HIT-like_sf"/>
</dbReference>
<dbReference type="Pfam" id="PF11969">
    <property type="entry name" value="DcpS_C"/>
    <property type="match status" value="1"/>
</dbReference>
<sequence length="94" mass="11146">MQTIKRIVHYLSNLEWTERSQEICVFCDRNNFASIVYENGQIIVVDNRRRAGQMHWLIMPKLHVVRDIENLNTTHLDLCETQQHQPHIPPNALN</sequence>
<accession>A0ABR0T109</accession>
<keyword evidence="2" id="KW-1185">Reference proteome</keyword>